<feature type="compositionally biased region" description="Acidic residues" evidence="1">
    <location>
        <begin position="384"/>
        <end position="397"/>
    </location>
</feature>
<name>A0A9R1UQD6_LACSA</name>
<comment type="caution">
    <text evidence="2">The sequence shown here is derived from an EMBL/GenBank/DDBJ whole genome shotgun (WGS) entry which is preliminary data.</text>
</comment>
<evidence type="ECO:0000256" key="1">
    <source>
        <dbReference type="SAM" id="MobiDB-lite"/>
    </source>
</evidence>
<feature type="region of interest" description="Disordered" evidence="1">
    <location>
        <begin position="367"/>
        <end position="410"/>
    </location>
</feature>
<feature type="region of interest" description="Disordered" evidence="1">
    <location>
        <begin position="471"/>
        <end position="532"/>
    </location>
</feature>
<dbReference type="Proteomes" id="UP000235145">
    <property type="component" value="Unassembled WGS sequence"/>
</dbReference>
<dbReference type="AlphaFoldDB" id="A0A9R1UQD6"/>
<dbReference type="EMBL" id="NBSK02000008">
    <property type="protein sequence ID" value="KAJ0191247.1"/>
    <property type="molecule type" value="Genomic_DNA"/>
</dbReference>
<evidence type="ECO:0000313" key="2">
    <source>
        <dbReference type="EMBL" id="KAJ0191247.1"/>
    </source>
</evidence>
<feature type="compositionally biased region" description="Polar residues" evidence="1">
    <location>
        <begin position="274"/>
        <end position="305"/>
    </location>
</feature>
<evidence type="ECO:0000313" key="3">
    <source>
        <dbReference type="Proteomes" id="UP000235145"/>
    </source>
</evidence>
<protein>
    <submittedName>
        <fullName evidence="2">Uncharacterized protein</fullName>
    </submittedName>
</protein>
<accession>A0A9R1UQD6</accession>
<organism evidence="2 3">
    <name type="scientific">Lactuca sativa</name>
    <name type="common">Garden lettuce</name>
    <dbReference type="NCBI Taxonomy" id="4236"/>
    <lineage>
        <taxon>Eukaryota</taxon>
        <taxon>Viridiplantae</taxon>
        <taxon>Streptophyta</taxon>
        <taxon>Embryophyta</taxon>
        <taxon>Tracheophyta</taxon>
        <taxon>Spermatophyta</taxon>
        <taxon>Magnoliopsida</taxon>
        <taxon>eudicotyledons</taxon>
        <taxon>Gunneridae</taxon>
        <taxon>Pentapetalae</taxon>
        <taxon>asterids</taxon>
        <taxon>campanulids</taxon>
        <taxon>Asterales</taxon>
        <taxon>Asteraceae</taxon>
        <taxon>Cichorioideae</taxon>
        <taxon>Cichorieae</taxon>
        <taxon>Lactucinae</taxon>
        <taxon>Lactuca</taxon>
    </lineage>
</organism>
<reference evidence="2 3" key="1">
    <citation type="journal article" date="2017" name="Nat. Commun.">
        <title>Genome assembly with in vitro proximity ligation data and whole-genome triplication in lettuce.</title>
        <authorList>
            <person name="Reyes-Chin-Wo S."/>
            <person name="Wang Z."/>
            <person name="Yang X."/>
            <person name="Kozik A."/>
            <person name="Arikit S."/>
            <person name="Song C."/>
            <person name="Xia L."/>
            <person name="Froenicke L."/>
            <person name="Lavelle D.O."/>
            <person name="Truco M.J."/>
            <person name="Xia R."/>
            <person name="Zhu S."/>
            <person name="Xu C."/>
            <person name="Xu H."/>
            <person name="Xu X."/>
            <person name="Cox K."/>
            <person name="Korf I."/>
            <person name="Meyers B.C."/>
            <person name="Michelmore R.W."/>
        </authorList>
    </citation>
    <scope>NUCLEOTIDE SEQUENCE [LARGE SCALE GENOMIC DNA]</scope>
    <source>
        <strain evidence="3">cv. Salinas</strain>
        <tissue evidence="2">Seedlings</tissue>
    </source>
</reference>
<feature type="region of interest" description="Disordered" evidence="1">
    <location>
        <begin position="230"/>
        <end position="327"/>
    </location>
</feature>
<keyword evidence="3" id="KW-1185">Reference proteome</keyword>
<gene>
    <name evidence="2" type="ORF">LSAT_V11C800391630</name>
</gene>
<sequence length="862" mass="96937">MASCRLRYVISDVPSEFFPQQVCEFYYTATVNDDNNAITETIGRGRHSVFITAELLSAALRLPIFEPFSEPPSIERCKRMFDQLGYDHSKAGARSALILCQCMTSGWKFFTGALCKCVGHKSRSGDQLSNYEQQVVCSLLLNKRLDYGALFFDQLVQLLRANVRVDHVPFPRWIALVFNKFFAADYFSHSGNPIQCPRMSVRMYQDDPLDTDIGISDRMREWIANPYTVPSLTADTDEGGADGNHVDQAGQEDEPHDGGHFSPQLSHHIDSVANVPSTQKDSLSQGEQQFQEEQLSQGEHPSQGENPPHGDQYSPVMPPSSPTAPATSVVQIPASAFTELLTLTRDMNQHLLRIEADVHQLKEVLLHTPPSSPQSDDAQKGGDTDDDADADDNADGESNERDTEPVDNTIIQPESPTLMHESDSAGHNSPAATEKLIEDSEHDEEHDEPDDECQILDMNFINPLILVQQESSDDLEESHPLSVDPVADPIIPVQGEDSDIASEESHPLSRKRKVADTDLAHSQTDTSLPGKKPKSIVSISNLAAEWNMSLDQVKQILDEANQAQLLKNIAQADESLIQHKLQAKGSFEAQMQKFLESKPKTDSVLDRIDRKRFEDVLNRRMCGDKIIKVKVSKPRNEKILTLLITRQGLQHSYTEVVKRDELIRYGYSEWMELLELASKQTSAHSLELTCALHLLIKKVQRLDLVPKERPQHQGQRLSVPRTRRTRFQVDGEDILVLDFGAGGINNSLPISVDLVQHKFISAPEHGMFYLDKNRKMCFQRTAEIPKAPTTHLVGLRKMCMSHQDLSGEFHILIAMEQLNRRQELLDSPYWPVKIEAEAEYEEFLSIVCFEHHHIGGDCKVKP</sequence>
<proteinExistence type="predicted"/>